<comment type="cofactor">
    <cofactor evidence="1">
        <name>FAD</name>
        <dbReference type="ChEBI" id="CHEBI:57692"/>
    </cofactor>
</comment>
<proteinExistence type="inferred from homology"/>
<dbReference type="OrthoDB" id="10016597at2759"/>
<keyword evidence="8" id="KW-1185">Reference proteome</keyword>
<dbReference type="GO" id="GO:0033539">
    <property type="term" value="P:fatty acid beta-oxidation using acyl-CoA dehydrogenase"/>
    <property type="evidence" value="ECO:0007669"/>
    <property type="project" value="TreeGrafter"/>
</dbReference>
<dbReference type="PANTHER" id="PTHR43884">
    <property type="entry name" value="ACYL-COA DEHYDROGENASE"/>
    <property type="match status" value="1"/>
</dbReference>
<keyword evidence="3" id="KW-0285">Flavoprotein</keyword>
<reference evidence="7" key="1">
    <citation type="submission" date="2022-09" db="EMBL/GenBank/DDBJ databases">
        <title>Fusarium specimens isolated from Avocado Roots.</title>
        <authorList>
            <person name="Stajich J."/>
            <person name="Roper C."/>
            <person name="Heimlech-Rivalta G."/>
        </authorList>
    </citation>
    <scope>NUCLEOTIDE SEQUENCE</scope>
    <source>
        <strain evidence="7">CF00136</strain>
    </source>
</reference>
<dbReference type="Pfam" id="PF00441">
    <property type="entry name" value="Acyl-CoA_dh_1"/>
    <property type="match status" value="1"/>
</dbReference>
<comment type="similarity">
    <text evidence="2">Belongs to the acyl-CoA dehydrogenase family.</text>
</comment>
<evidence type="ECO:0000259" key="6">
    <source>
        <dbReference type="Pfam" id="PF02771"/>
    </source>
</evidence>
<dbReference type="InterPro" id="IPR046373">
    <property type="entry name" value="Acyl-CoA_Oxase/DH_mid-dom_sf"/>
</dbReference>
<evidence type="ECO:0008006" key="9">
    <source>
        <dbReference type="Google" id="ProtNLM"/>
    </source>
</evidence>
<evidence type="ECO:0000259" key="5">
    <source>
        <dbReference type="Pfam" id="PF00441"/>
    </source>
</evidence>
<accession>A0A9W8RRX5</accession>
<dbReference type="Gene3D" id="1.20.140.10">
    <property type="entry name" value="Butyryl-CoA Dehydrogenase, subunit A, domain 3"/>
    <property type="match status" value="1"/>
</dbReference>
<feature type="domain" description="Acyl-CoA dehydrogenase/oxidase N-terminal" evidence="6">
    <location>
        <begin position="14"/>
        <end position="122"/>
    </location>
</feature>
<dbReference type="Proteomes" id="UP001152049">
    <property type="component" value="Unassembled WGS sequence"/>
</dbReference>
<dbReference type="InterPro" id="IPR036250">
    <property type="entry name" value="AcylCo_DH-like_C"/>
</dbReference>
<dbReference type="AlphaFoldDB" id="A0A9W8RRX5"/>
<dbReference type="FunFam" id="1.20.140.10:FF:000038">
    <property type="entry name" value="Nitroalkane oxidase"/>
    <property type="match status" value="1"/>
</dbReference>
<dbReference type="SUPFAM" id="SSF56645">
    <property type="entry name" value="Acyl-CoA dehydrogenase NM domain-like"/>
    <property type="match status" value="1"/>
</dbReference>
<comment type="caution">
    <text evidence="7">The sequence shown here is derived from an EMBL/GenBank/DDBJ whole genome shotgun (WGS) entry which is preliminary data.</text>
</comment>
<dbReference type="InterPro" id="IPR009075">
    <property type="entry name" value="AcylCo_DH/oxidase_C"/>
</dbReference>
<sequence length="432" mass="46982">MIDFTLSPSLTESQKGAKAFALNVLTKAAAEYSDHIDQKSRFQATRPIYKEAVRHGLVKDQIPISLGGTMQSLTESAIVLEELFAVEPAVSITIVATALGLMPLILGGTPDLQKQYLEPFLSKQGDPLASLMHSEPNGTANWLQKGGPGLQTTARRVGKEWIINGEKLWTSNSAGWGEEGADLACVVCRLSDDPSKPQDPTVDPSSLIMILLVTPEVIANNQKSAYQVLGEPELAGHITTSGPHTRFTEFRVPEANILCPPGEAAKIVETAFGMSAALVGAMAVGTMRAAFDEALKFAKSDSRAGSKPIIEHQSVADKLIDCKMRIETSRLLVWKAVHTLDDPDVDWKVKLEMALQAKIYATDAAVDCVVDSMKAIGMKSYAKDMPFSRLLNEAMCYPLFDGGNIGLRRRQMQRIMADDNYAPWAATYKSNL</sequence>
<dbReference type="GO" id="GO:0050660">
    <property type="term" value="F:flavin adenine dinucleotide binding"/>
    <property type="evidence" value="ECO:0007669"/>
    <property type="project" value="InterPro"/>
</dbReference>
<dbReference type="InterPro" id="IPR009100">
    <property type="entry name" value="AcylCoA_DH/oxidase_NM_dom_sf"/>
</dbReference>
<dbReference type="EMBL" id="JAOQAZ010000031">
    <property type="protein sequence ID" value="KAJ4250117.1"/>
    <property type="molecule type" value="Genomic_DNA"/>
</dbReference>
<evidence type="ECO:0000256" key="3">
    <source>
        <dbReference type="ARBA" id="ARBA00022630"/>
    </source>
</evidence>
<evidence type="ECO:0000256" key="1">
    <source>
        <dbReference type="ARBA" id="ARBA00001974"/>
    </source>
</evidence>
<evidence type="ECO:0000313" key="7">
    <source>
        <dbReference type="EMBL" id="KAJ4250117.1"/>
    </source>
</evidence>
<dbReference type="Gene3D" id="2.40.110.10">
    <property type="entry name" value="Butyryl-CoA Dehydrogenase, subunit A, domain 2"/>
    <property type="match status" value="1"/>
</dbReference>
<dbReference type="InterPro" id="IPR013786">
    <property type="entry name" value="AcylCoA_DH/ox_N"/>
</dbReference>
<dbReference type="InterPro" id="IPR037069">
    <property type="entry name" value="AcylCoA_DH/ox_N_sf"/>
</dbReference>
<protein>
    <recommendedName>
        <fullName evidence="9">Nitroalkane oxidase</fullName>
    </recommendedName>
</protein>
<feature type="domain" description="Acyl-CoA dehydrogenase/oxidase C-terminal" evidence="5">
    <location>
        <begin position="267"/>
        <end position="411"/>
    </location>
</feature>
<dbReference type="CDD" id="cd00567">
    <property type="entry name" value="ACAD"/>
    <property type="match status" value="1"/>
</dbReference>
<dbReference type="Gene3D" id="1.10.540.10">
    <property type="entry name" value="Acyl-CoA dehydrogenase/oxidase, N-terminal domain"/>
    <property type="match status" value="1"/>
</dbReference>
<evidence type="ECO:0000256" key="4">
    <source>
        <dbReference type="ARBA" id="ARBA00022827"/>
    </source>
</evidence>
<dbReference type="SUPFAM" id="SSF47203">
    <property type="entry name" value="Acyl-CoA dehydrogenase C-terminal domain-like"/>
    <property type="match status" value="1"/>
</dbReference>
<keyword evidence="4" id="KW-0274">FAD</keyword>
<dbReference type="GO" id="GO:0003995">
    <property type="term" value="F:acyl-CoA dehydrogenase activity"/>
    <property type="evidence" value="ECO:0007669"/>
    <property type="project" value="TreeGrafter"/>
</dbReference>
<organism evidence="7 8">
    <name type="scientific">Fusarium torreyae</name>
    <dbReference type="NCBI Taxonomy" id="1237075"/>
    <lineage>
        <taxon>Eukaryota</taxon>
        <taxon>Fungi</taxon>
        <taxon>Dikarya</taxon>
        <taxon>Ascomycota</taxon>
        <taxon>Pezizomycotina</taxon>
        <taxon>Sordariomycetes</taxon>
        <taxon>Hypocreomycetidae</taxon>
        <taxon>Hypocreales</taxon>
        <taxon>Nectriaceae</taxon>
        <taxon>Fusarium</taxon>
    </lineage>
</organism>
<evidence type="ECO:0000256" key="2">
    <source>
        <dbReference type="ARBA" id="ARBA00009347"/>
    </source>
</evidence>
<gene>
    <name evidence="7" type="ORF">NW762_011927</name>
</gene>
<dbReference type="Pfam" id="PF02771">
    <property type="entry name" value="Acyl-CoA_dh_N"/>
    <property type="match status" value="1"/>
</dbReference>
<dbReference type="PANTHER" id="PTHR43884:SF12">
    <property type="entry name" value="ISOVALERYL-COA DEHYDROGENASE, MITOCHONDRIAL-RELATED"/>
    <property type="match status" value="1"/>
</dbReference>
<evidence type="ECO:0000313" key="8">
    <source>
        <dbReference type="Proteomes" id="UP001152049"/>
    </source>
</evidence>
<dbReference type="FunFam" id="2.40.110.10:FF:000022">
    <property type="entry name" value="Nitroalkane oxidase"/>
    <property type="match status" value="1"/>
</dbReference>
<name>A0A9W8RRX5_9HYPO</name>
<dbReference type="GO" id="GO:0046359">
    <property type="term" value="P:butyrate catabolic process"/>
    <property type="evidence" value="ECO:0007669"/>
    <property type="project" value="TreeGrafter"/>
</dbReference>